<name>A0A222EMU3_9MOLU</name>
<dbReference type="Proteomes" id="UP000203229">
    <property type="component" value="Chromosome"/>
</dbReference>
<organism evidence="5 6">
    <name type="scientific">Spiroplasma corruscae</name>
    <dbReference type="NCBI Taxonomy" id="216934"/>
    <lineage>
        <taxon>Bacteria</taxon>
        <taxon>Bacillati</taxon>
        <taxon>Mycoplasmatota</taxon>
        <taxon>Mollicutes</taxon>
        <taxon>Entomoplasmatales</taxon>
        <taxon>Spiroplasmataceae</taxon>
        <taxon>Spiroplasma</taxon>
    </lineage>
</organism>
<dbReference type="SUPFAM" id="SSF51905">
    <property type="entry name" value="FAD/NAD(P)-binding domain"/>
    <property type="match status" value="1"/>
</dbReference>
<dbReference type="InterPro" id="IPR036188">
    <property type="entry name" value="FAD/NAD-bd_sf"/>
</dbReference>
<dbReference type="PRINTS" id="PR00469">
    <property type="entry name" value="PNDRDTASEII"/>
</dbReference>
<dbReference type="Gene3D" id="3.50.50.60">
    <property type="entry name" value="FAD/NAD(P)-binding domain"/>
    <property type="match status" value="2"/>
</dbReference>
<keyword evidence="3" id="KW-0274">FAD</keyword>
<dbReference type="PANTHER" id="PTHR48105">
    <property type="entry name" value="THIOREDOXIN REDUCTASE 1-RELATED-RELATED"/>
    <property type="match status" value="1"/>
</dbReference>
<dbReference type="KEGG" id="scou:SCORR_v1c00620"/>
<comment type="catalytic activity">
    <reaction evidence="3">
        <text>[thioredoxin]-dithiol + NADP(+) = [thioredoxin]-disulfide + NADPH + H(+)</text>
        <dbReference type="Rhea" id="RHEA:20345"/>
        <dbReference type="Rhea" id="RHEA-COMP:10698"/>
        <dbReference type="Rhea" id="RHEA-COMP:10700"/>
        <dbReference type="ChEBI" id="CHEBI:15378"/>
        <dbReference type="ChEBI" id="CHEBI:29950"/>
        <dbReference type="ChEBI" id="CHEBI:50058"/>
        <dbReference type="ChEBI" id="CHEBI:57783"/>
        <dbReference type="ChEBI" id="CHEBI:58349"/>
        <dbReference type="EC" id="1.8.1.9"/>
    </reaction>
</comment>
<dbReference type="EC" id="1.8.1.9" evidence="3"/>
<reference evidence="5 6" key="1">
    <citation type="submission" date="2017-07" db="EMBL/GenBank/DDBJ databases">
        <title>Complete genome sequence of Spiroplasma corruscae EC-1 (DSM 19793).</title>
        <authorList>
            <person name="Tsai Y.-M."/>
            <person name="Lo W.-S."/>
            <person name="Kuo C.-H."/>
        </authorList>
    </citation>
    <scope>NUCLEOTIDE SEQUENCE [LARGE SCALE GENOMIC DNA]</scope>
    <source>
        <strain evidence="5 6">EC-1</strain>
    </source>
</reference>
<dbReference type="OrthoDB" id="9806179at2"/>
<evidence type="ECO:0000313" key="6">
    <source>
        <dbReference type="Proteomes" id="UP000203229"/>
    </source>
</evidence>
<keyword evidence="3" id="KW-0676">Redox-active center</keyword>
<dbReference type="Pfam" id="PF07992">
    <property type="entry name" value="Pyr_redox_2"/>
    <property type="match status" value="1"/>
</dbReference>
<dbReference type="EMBL" id="CP022535">
    <property type="protein sequence ID" value="ASP27837.1"/>
    <property type="molecule type" value="Genomic_DNA"/>
</dbReference>
<gene>
    <name evidence="5" type="primary">trxB</name>
    <name evidence="5" type="ORF">SCORR_v1c00620</name>
</gene>
<dbReference type="GO" id="GO:0005737">
    <property type="term" value="C:cytoplasm"/>
    <property type="evidence" value="ECO:0007669"/>
    <property type="project" value="InterPro"/>
</dbReference>
<dbReference type="AlphaFoldDB" id="A0A222EMU3"/>
<keyword evidence="2 3" id="KW-0560">Oxidoreductase</keyword>
<evidence type="ECO:0000313" key="5">
    <source>
        <dbReference type="EMBL" id="ASP27837.1"/>
    </source>
</evidence>
<keyword evidence="1 3" id="KW-0285">Flavoprotein</keyword>
<dbReference type="PROSITE" id="PS51257">
    <property type="entry name" value="PROKAR_LIPOPROTEIN"/>
    <property type="match status" value="1"/>
</dbReference>
<sequence length="312" mass="34334">MKNLINIDYDLVIVGEGPAGLSAAIYSCRAGLKTLILENSVPGGKVMKTDEVENYPGFKTIKGPELGYHFYEQAINLGAIEAGCGILNFFKEENYFTITLSNKKVIKSYSLIIATGTKENLLGIPGEKEYYGKGVSYCATCDGAFYKENQEVIVVGGGYSAIEEAIFLTRFVGRVYIVHRRQEFRVDRKSLEKAKSNSKIKFILDSAVTEIKGDSFVNAVLVKNLLTNEVKEMKVAAIFPFIGHNPNTTFVDNKEILDNDGYIITNDKMETIIPGLFAAGDVRVTPFRQIATAVSDGAIAGQFAVKYIENLN</sequence>
<accession>A0A222EMU3</accession>
<evidence type="ECO:0000259" key="4">
    <source>
        <dbReference type="Pfam" id="PF07992"/>
    </source>
</evidence>
<evidence type="ECO:0000256" key="2">
    <source>
        <dbReference type="ARBA" id="ARBA00023002"/>
    </source>
</evidence>
<dbReference type="RefSeq" id="WP_094048037.1">
    <property type="nucleotide sequence ID" value="NZ_CP022535.1"/>
</dbReference>
<evidence type="ECO:0000256" key="3">
    <source>
        <dbReference type="RuleBase" id="RU003880"/>
    </source>
</evidence>
<keyword evidence="6" id="KW-1185">Reference proteome</keyword>
<protein>
    <recommendedName>
        <fullName evidence="3">Thioredoxin reductase</fullName>
        <ecNumber evidence="3">1.8.1.9</ecNumber>
    </recommendedName>
</protein>
<feature type="domain" description="FAD/NAD(P)-binding" evidence="4">
    <location>
        <begin position="9"/>
        <end position="297"/>
    </location>
</feature>
<evidence type="ECO:0000256" key="1">
    <source>
        <dbReference type="ARBA" id="ARBA00022630"/>
    </source>
</evidence>
<comment type="cofactor">
    <cofactor evidence="3">
        <name>FAD</name>
        <dbReference type="ChEBI" id="CHEBI:57692"/>
    </cofactor>
</comment>
<comment type="similarity">
    <text evidence="3">Belongs to the class-II pyridine nucleotide-disulfide oxidoreductase family.</text>
</comment>
<dbReference type="InterPro" id="IPR050097">
    <property type="entry name" value="Ferredoxin-NADP_redctase_2"/>
</dbReference>
<dbReference type="NCBIfam" id="TIGR01292">
    <property type="entry name" value="TRX_reduct"/>
    <property type="match status" value="1"/>
</dbReference>
<dbReference type="InterPro" id="IPR005982">
    <property type="entry name" value="Thioredox_Rdtase"/>
</dbReference>
<dbReference type="InterPro" id="IPR023753">
    <property type="entry name" value="FAD/NAD-binding_dom"/>
</dbReference>
<dbReference type="GO" id="GO:0004791">
    <property type="term" value="F:thioredoxin-disulfide reductase (NADPH) activity"/>
    <property type="evidence" value="ECO:0007669"/>
    <property type="project" value="UniProtKB-UniRule"/>
</dbReference>
<dbReference type="PRINTS" id="PR00368">
    <property type="entry name" value="FADPNR"/>
</dbReference>
<proteinExistence type="inferred from homology"/>
<comment type="subunit">
    <text evidence="3">Homodimer.</text>
</comment>
<dbReference type="GO" id="GO:0019430">
    <property type="term" value="P:removal of superoxide radicals"/>
    <property type="evidence" value="ECO:0007669"/>
    <property type="project" value="UniProtKB-UniRule"/>
</dbReference>